<evidence type="ECO:0000313" key="3">
    <source>
        <dbReference type="EMBL" id="AXM42398.1"/>
    </source>
</evidence>
<dbReference type="GO" id="GO:0008810">
    <property type="term" value="F:cellulase activity"/>
    <property type="evidence" value="ECO:0007669"/>
    <property type="project" value="InterPro"/>
</dbReference>
<comment type="similarity">
    <text evidence="1">Belongs to the glycosyl hydrolase 12 (cellulase H) family.</text>
</comment>
<evidence type="ECO:0000256" key="2">
    <source>
        <dbReference type="SAM" id="SignalP"/>
    </source>
</evidence>
<dbReference type="GO" id="GO:0000272">
    <property type="term" value="P:polysaccharide catabolic process"/>
    <property type="evidence" value="ECO:0007669"/>
    <property type="project" value="InterPro"/>
</dbReference>
<dbReference type="Pfam" id="PF01670">
    <property type="entry name" value="Glyco_hydro_12"/>
    <property type="match status" value="1"/>
</dbReference>
<feature type="signal peptide" evidence="2">
    <location>
        <begin position="1"/>
        <end position="20"/>
    </location>
</feature>
<dbReference type="PANTHER" id="PTHR34002:SF9">
    <property type="entry name" value="XYLOGLUCAN-SPECIFIC ENDO-BETA-1,4-GLUCANASE A"/>
    <property type="match status" value="1"/>
</dbReference>
<accession>A0A346D5T5</accession>
<keyword evidence="2" id="KW-0732">Signal</keyword>
<protein>
    <submittedName>
        <fullName evidence="3">Cel 12A-1</fullName>
    </submittedName>
</protein>
<dbReference type="PANTHER" id="PTHR34002">
    <property type="entry name" value="BLR1656 PROTEIN"/>
    <property type="match status" value="1"/>
</dbReference>
<reference evidence="3" key="1">
    <citation type="submission" date="2017-09" db="EMBL/GenBank/DDBJ databases">
        <title>Identification of glycosyl hydrolase family 12 genes in three psyllids.</title>
        <authorList>
            <person name="Jones R.W."/>
        </authorList>
    </citation>
    <scope>NUCLEOTIDE SEQUENCE</scope>
</reference>
<dbReference type="InterPro" id="IPR013320">
    <property type="entry name" value="ConA-like_dom_sf"/>
</dbReference>
<dbReference type="AlphaFoldDB" id="A0A346D5T5"/>
<sequence>MKILPCIALIISLLISSTLCGGTSNVFNTREEFGEKNFGAYNVRNDVWGNNAGSQSLIANSGSDWSVVCNHGNSGGIKSYPHSGYFVNLPLSKVTSLTSNFATSVQAPAGPVAYSVTYDVWLQKHKYEIMIWMKWVGPVGPIGAKSDDNVNLGGHVFTVHKGSNGKNAVFSFLCKEQKEAGSVDLNAIMKWINTKGWFTEGFNTLVDEVQFGFEITSTPPNTKFKVSGFECKFNK</sequence>
<dbReference type="InterPro" id="IPR013319">
    <property type="entry name" value="GH11/12"/>
</dbReference>
<dbReference type="SUPFAM" id="SSF49899">
    <property type="entry name" value="Concanavalin A-like lectins/glucanases"/>
    <property type="match status" value="1"/>
</dbReference>
<dbReference type="EMBL" id="MF962878">
    <property type="protein sequence ID" value="AXM42398.1"/>
    <property type="molecule type" value="Genomic_DNA"/>
</dbReference>
<feature type="chain" id="PRO_5016634596" evidence="2">
    <location>
        <begin position="21"/>
        <end position="235"/>
    </location>
</feature>
<evidence type="ECO:0000256" key="1">
    <source>
        <dbReference type="ARBA" id="ARBA00005519"/>
    </source>
</evidence>
<name>A0A346D5T5_PACVE</name>
<dbReference type="InterPro" id="IPR002594">
    <property type="entry name" value="GH12"/>
</dbReference>
<proteinExistence type="inferred from homology"/>
<dbReference type="Gene3D" id="2.60.120.180">
    <property type="match status" value="1"/>
</dbReference>
<organism evidence="3">
    <name type="scientific">Pachypsylla venusta</name>
    <name type="common">Hackberry petiole gall psyllid</name>
    <name type="synonym">Psylla venusta</name>
    <dbReference type="NCBI Taxonomy" id="38123"/>
    <lineage>
        <taxon>Eukaryota</taxon>
        <taxon>Metazoa</taxon>
        <taxon>Ecdysozoa</taxon>
        <taxon>Arthropoda</taxon>
        <taxon>Hexapoda</taxon>
        <taxon>Insecta</taxon>
        <taxon>Pterygota</taxon>
        <taxon>Neoptera</taxon>
        <taxon>Paraneoptera</taxon>
        <taxon>Hemiptera</taxon>
        <taxon>Sternorrhyncha</taxon>
        <taxon>Psylloidea</taxon>
        <taxon>Aphalaridae</taxon>
        <taxon>Pachypsylla</taxon>
    </lineage>
</organism>